<organism evidence="3 4">
    <name type="scientific">Oceaniferula flava</name>
    <dbReference type="NCBI Taxonomy" id="2800421"/>
    <lineage>
        <taxon>Bacteria</taxon>
        <taxon>Pseudomonadati</taxon>
        <taxon>Verrucomicrobiota</taxon>
        <taxon>Verrucomicrobiia</taxon>
        <taxon>Verrucomicrobiales</taxon>
        <taxon>Verrucomicrobiaceae</taxon>
        <taxon>Oceaniferula</taxon>
    </lineage>
</organism>
<gene>
    <name evidence="3" type="ORF">JIN83_02625</name>
</gene>
<feature type="domain" description="Ice-binding protein C-terminal" evidence="2">
    <location>
        <begin position="212"/>
        <end position="235"/>
    </location>
</feature>
<comment type="caution">
    <text evidence="3">The sequence shown here is derived from an EMBL/GenBank/DDBJ whole genome shotgun (WGS) entry which is preliminary data.</text>
</comment>
<evidence type="ECO:0000259" key="2">
    <source>
        <dbReference type="Pfam" id="PF07589"/>
    </source>
</evidence>
<evidence type="ECO:0000313" key="3">
    <source>
        <dbReference type="EMBL" id="MBK1853842.1"/>
    </source>
</evidence>
<feature type="signal peptide" evidence="1">
    <location>
        <begin position="1"/>
        <end position="23"/>
    </location>
</feature>
<evidence type="ECO:0000256" key="1">
    <source>
        <dbReference type="SAM" id="SignalP"/>
    </source>
</evidence>
<dbReference type="Pfam" id="PF07589">
    <property type="entry name" value="PEP-CTERM"/>
    <property type="match status" value="1"/>
</dbReference>
<dbReference type="Proteomes" id="UP000634206">
    <property type="component" value="Unassembled WGS sequence"/>
</dbReference>
<dbReference type="RefSeq" id="WP_309488444.1">
    <property type="nucleotide sequence ID" value="NZ_JAENIG010000001.1"/>
</dbReference>
<name>A0AAE2V7I6_9BACT</name>
<dbReference type="InterPro" id="IPR013424">
    <property type="entry name" value="Ice-binding_C"/>
</dbReference>
<keyword evidence="4" id="KW-1185">Reference proteome</keyword>
<proteinExistence type="predicted"/>
<feature type="chain" id="PRO_5042023301" evidence="1">
    <location>
        <begin position="24"/>
        <end position="236"/>
    </location>
</feature>
<reference evidence="3" key="1">
    <citation type="submission" date="2021-01" db="EMBL/GenBank/DDBJ databases">
        <title>Modified the classification status of verrucomicrobia.</title>
        <authorList>
            <person name="Feng X."/>
        </authorList>
    </citation>
    <scope>NUCLEOTIDE SEQUENCE</scope>
    <source>
        <strain evidence="3">5K15</strain>
    </source>
</reference>
<dbReference type="NCBIfam" id="TIGR02595">
    <property type="entry name" value="PEP_CTERM"/>
    <property type="match status" value="1"/>
</dbReference>
<protein>
    <submittedName>
        <fullName evidence="3">PEP-CTERM sorting domain-containing protein</fullName>
    </submittedName>
</protein>
<sequence length="236" mass="24101">MNLLNKANLMLLSGALLTGTSSAITLIGTEFDGTKNGTAMNGIAWTTNGVTASSTTMTAVNDFQSTGTGDLFTTTDANSLFAVNNNLGHNSGQGTWNTSFSFTTSATDIIVLNDFTLVSDNFGGTGDFNITSNTTLWTIELTGGTGAETITTEHVHAADDGTAHPLSTTASFAGVTLDANTTYTVKITADGTNGAGFHIGLDSIAMGGTVSTVPEPSSALLLGLAGSACLILRRRV</sequence>
<accession>A0AAE2V7I6</accession>
<dbReference type="EMBL" id="JAENIG010000001">
    <property type="protein sequence ID" value="MBK1853842.1"/>
    <property type="molecule type" value="Genomic_DNA"/>
</dbReference>
<dbReference type="AlphaFoldDB" id="A0AAE2V7I6"/>
<evidence type="ECO:0000313" key="4">
    <source>
        <dbReference type="Proteomes" id="UP000634206"/>
    </source>
</evidence>
<keyword evidence="1" id="KW-0732">Signal</keyword>